<comment type="caution">
    <text evidence="2">The sequence shown here is derived from an EMBL/GenBank/DDBJ whole genome shotgun (WGS) entry which is preliminary data.</text>
</comment>
<keyword evidence="1" id="KW-1133">Transmembrane helix</keyword>
<organism evidence="2 3">
    <name type="scientific">Tagetes erecta</name>
    <name type="common">African marigold</name>
    <dbReference type="NCBI Taxonomy" id="13708"/>
    <lineage>
        <taxon>Eukaryota</taxon>
        <taxon>Viridiplantae</taxon>
        <taxon>Streptophyta</taxon>
        <taxon>Embryophyta</taxon>
        <taxon>Tracheophyta</taxon>
        <taxon>Spermatophyta</taxon>
        <taxon>Magnoliopsida</taxon>
        <taxon>eudicotyledons</taxon>
        <taxon>Gunneridae</taxon>
        <taxon>Pentapetalae</taxon>
        <taxon>asterids</taxon>
        <taxon>campanulids</taxon>
        <taxon>Asterales</taxon>
        <taxon>Asteraceae</taxon>
        <taxon>Asteroideae</taxon>
        <taxon>Heliantheae alliance</taxon>
        <taxon>Tageteae</taxon>
        <taxon>Tagetes</taxon>
    </lineage>
</organism>
<evidence type="ECO:0000313" key="2">
    <source>
        <dbReference type="EMBL" id="KAK1406877.1"/>
    </source>
</evidence>
<dbReference type="AlphaFoldDB" id="A0AAD8NFG4"/>
<evidence type="ECO:0000313" key="3">
    <source>
        <dbReference type="Proteomes" id="UP001229421"/>
    </source>
</evidence>
<keyword evidence="1" id="KW-0812">Transmembrane</keyword>
<proteinExistence type="predicted"/>
<accession>A0AAD8NFG4</accession>
<reference evidence="2" key="1">
    <citation type="journal article" date="2023" name="bioRxiv">
        <title>Improved chromosome-level genome assembly for marigold (Tagetes erecta).</title>
        <authorList>
            <person name="Jiang F."/>
            <person name="Yuan L."/>
            <person name="Wang S."/>
            <person name="Wang H."/>
            <person name="Xu D."/>
            <person name="Wang A."/>
            <person name="Fan W."/>
        </authorList>
    </citation>
    <scope>NUCLEOTIDE SEQUENCE</scope>
    <source>
        <strain evidence="2">WSJ</strain>
        <tissue evidence="2">Leaf</tissue>
    </source>
</reference>
<feature type="transmembrane region" description="Helical" evidence="1">
    <location>
        <begin position="66"/>
        <end position="89"/>
    </location>
</feature>
<dbReference type="PANTHER" id="PTHR33133">
    <property type="entry name" value="OS08G0107100 PROTEIN-RELATED"/>
    <property type="match status" value="1"/>
</dbReference>
<evidence type="ECO:0000256" key="1">
    <source>
        <dbReference type="SAM" id="Phobius"/>
    </source>
</evidence>
<protein>
    <submittedName>
        <fullName evidence="2">Uncharacterized protein</fullName>
    </submittedName>
</protein>
<feature type="transmembrane region" description="Helical" evidence="1">
    <location>
        <begin position="12"/>
        <end position="45"/>
    </location>
</feature>
<keyword evidence="3" id="KW-1185">Reference proteome</keyword>
<dbReference type="PANTHER" id="PTHR33133:SF46">
    <property type="entry name" value="POLYADENYLATE-BINDING PROTEIN 1-B-BINDING PROTEIN"/>
    <property type="match status" value="1"/>
</dbReference>
<feature type="transmembrane region" description="Helical" evidence="1">
    <location>
        <begin position="101"/>
        <end position="133"/>
    </location>
</feature>
<keyword evidence="1" id="KW-0472">Membrane</keyword>
<name>A0AAD8NFG4_TARER</name>
<sequence>MAVLRAVFGYTNISLVIMSIILLLFVLGFLYITVVCQLASVATVLENVYGCAAMSKGKVLAKGKKAVGMGIVFILYVILVGLIVVYLLFVEYGDEVFKWALIWRVLIGVLCGILVMMVFLVFIVGQTVLYLVCKSYHREAIDKRSLSTFLGAYTGETEGIQVGRSIGPVEQSYHYEAIDISRSEFIDVYGLCAYGETVMYPRSGQDIQLEQWWWTMGGSGGDDCGGQWVVDISGGQWVVDISGGSGE</sequence>
<dbReference type="EMBL" id="JAUHHV010000011">
    <property type="protein sequence ID" value="KAK1406877.1"/>
    <property type="molecule type" value="Genomic_DNA"/>
</dbReference>
<gene>
    <name evidence="2" type="ORF">QVD17_38486</name>
</gene>
<dbReference type="Proteomes" id="UP001229421">
    <property type="component" value="Unassembled WGS sequence"/>
</dbReference>